<dbReference type="AlphaFoldDB" id="A0A5B7HCF7"/>
<comment type="caution">
    <text evidence="2">The sequence shown here is derived from an EMBL/GenBank/DDBJ whole genome shotgun (WGS) entry which is preliminary data.</text>
</comment>
<name>A0A5B7HCF7_PORTR</name>
<evidence type="ECO:0000313" key="3">
    <source>
        <dbReference type="Proteomes" id="UP000324222"/>
    </source>
</evidence>
<evidence type="ECO:0000256" key="1">
    <source>
        <dbReference type="SAM" id="MobiDB-lite"/>
    </source>
</evidence>
<gene>
    <name evidence="2" type="ORF">E2C01_061448</name>
</gene>
<reference evidence="2 3" key="1">
    <citation type="submission" date="2019-05" db="EMBL/GenBank/DDBJ databases">
        <title>Another draft genome of Portunus trituberculatus and its Hox gene families provides insights of decapod evolution.</title>
        <authorList>
            <person name="Jeong J.-H."/>
            <person name="Song I."/>
            <person name="Kim S."/>
            <person name="Choi T."/>
            <person name="Kim D."/>
            <person name="Ryu S."/>
            <person name="Kim W."/>
        </authorList>
    </citation>
    <scope>NUCLEOTIDE SEQUENCE [LARGE SCALE GENOMIC DNA]</scope>
    <source>
        <tissue evidence="2">Muscle</tissue>
    </source>
</reference>
<feature type="region of interest" description="Disordered" evidence="1">
    <location>
        <begin position="56"/>
        <end position="75"/>
    </location>
</feature>
<proteinExistence type="predicted"/>
<keyword evidence="3" id="KW-1185">Reference proteome</keyword>
<organism evidence="2 3">
    <name type="scientific">Portunus trituberculatus</name>
    <name type="common">Swimming crab</name>
    <name type="synonym">Neptunus trituberculatus</name>
    <dbReference type="NCBI Taxonomy" id="210409"/>
    <lineage>
        <taxon>Eukaryota</taxon>
        <taxon>Metazoa</taxon>
        <taxon>Ecdysozoa</taxon>
        <taxon>Arthropoda</taxon>
        <taxon>Crustacea</taxon>
        <taxon>Multicrustacea</taxon>
        <taxon>Malacostraca</taxon>
        <taxon>Eumalacostraca</taxon>
        <taxon>Eucarida</taxon>
        <taxon>Decapoda</taxon>
        <taxon>Pleocyemata</taxon>
        <taxon>Brachyura</taxon>
        <taxon>Eubrachyura</taxon>
        <taxon>Portunoidea</taxon>
        <taxon>Portunidae</taxon>
        <taxon>Portuninae</taxon>
        <taxon>Portunus</taxon>
    </lineage>
</organism>
<evidence type="ECO:0000313" key="2">
    <source>
        <dbReference type="EMBL" id="MPC67275.1"/>
    </source>
</evidence>
<protein>
    <submittedName>
        <fullName evidence="2">Uncharacterized protein</fullName>
    </submittedName>
</protein>
<sequence>MLTRVDPGNDRGIALSRTFYSSLTVSSSLGSARRELFCSQKDGTGATSYASLAARSSAESVGPKTTPATSRSVGAGGSVRLANRFALLSDDSIESSVRSDGNNPDLTKVTHAVDVHLSPVSPKALKGLIKRQRGSAESIDLAQPKQSKVFTGARDRESSRNRSATVAPTVSLQPSVTLFVSDRASCDEDVLAWSRLMILSQPSLVDPLCRKVQSNLTLVLR</sequence>
<dbReference type="EMBL" id="VSRR010026006">
    <property type="protein sequence ID" value="MPC67275.1"/>
    <property type="molecule type" value="Genomic_DNA"/>
</dbReference>
<feature type="region of interest" description="Disordered" evidence="1">
    <location>
        <begin position="147"/>
        <end position="166"/>
    </location>
</feature>
<accession>A0A5B7HCF7</accession>
<dbReference type="Proteomes" id="UP000324222">
    <property type="component" value="Unassembled WGS sequence"/>
</dbReference>